<gene>
    <name evidence="7" type="ORF">A3770_04p33330</name>
</gene>
<dbReference type="GO" id="GO:0006357">
    <property type="term" value="P:regulation of transcription by RNA polymerase II"/>
    <property type="evidence" value="ECO:0007669"/>
    <property type="project" value="InterPro"/>
</dbReference>
<dbReference type="GO" id="GO:0003712">
    <property type="term" value="F:transcription coregulator activity"/>
    <property type="evidence" value="ECO:0007669"/>
    <property type="project" value="InterPro"/>
</dbReference>
<keyword evidence="4" id="KW-0804">Transcription</keyword>
<sequence>MELVEAKRRRVESPGGEGSGGAPSTSGASASSDFADLVDLCKEKVGEGEGGGSGSTGSFEQRVQGTRDRVVGSLQSALEGLKAAKGEGRREEADRIERDLALMFAHLEAVCKKSGDKLDLLKLSQKEFYRNRNRGPGSWKSLIAYAHRLAFTTFSPPNYVPGDPRWGVIGPFLQPVGNSTGFWHFSPPAPQKWHMDASVLHSEDIQSGGVAKTPAKADDMAVDTPEAERNPPAPKVRDPAAEGEGKVAEEVPKQATVGEAAKERTDKVSEKGAEKVAQEYNPVLSHMVDFVLNPDLEVANHEDFVSDEEMSDSSD</sequence>
<dbReference type="EMBL" id="CP031037">
    <property type="protein sequence ID" value="QDZ20815.1"/>
    <property type="molecule type" value="Genomic_DNA"/>
</dbReference>
<organism evidence="7 8">
    <name type="scientific">Chloropicon primus</name>
    <dbReference type="NCBI Taxonomy" id="1764295"/>
    <lineage>
        <taxon>Eukaryota</taxon>
        <taxon>Viridiplantae</taxon>
        <taxon>Chlorophyta</taxon>
        <taxon>Chloropicophyceae</taxon>
        <taxon>Chloropicales</taxon>
        <taxon>Chloropicaceae</taxon>
        <taxon>Chloropicon</taxon>
    </lineage>
</organism>
<name>A0A5B8MMC8_9CHLO</name>
<keyword evidence="8" id="KW-1185">Reference proteome</keyword>
<evidence type="ECO:0000313" key="7">
    <source>
        <dbReference type="EMBL" id="QDZ20815.1"/>
    </source>
</evidence>
<dbReference type="PANTHER" id="PTHR13208">
    <property type="entry name" value="MEDIATOR OF RNA POLYMERASE II TRANSCRIPTION SUBUNIT 4"/>
    <property type="match status" value="1"/>
</dbReference>
<feature type="compositionally biased region" description="Basic and acidic residues" evidence="6">
    <location>
        <begin position="235"/>
        <end position="252"/>
    </location>
</feature>
<feature type="region of interest" description="Disordered" evidence="6">
    <location>
        <begin position="44"/>
        <end position="66"/>
    </location>
</feature>
<accession>A0A5B8MMC8</accession>
<evidence type="ECO:0000256" key="1">
    <source>
        <dbReference type="ARBA" id="ARBA00004123"/>
    </source>
</evidence>
<keyword evidence="3" id="KW-0805">Transcription regulation</keyword>
<keyword evidence="5" id="KW-0539">Nucleus</keyword>
<comment type="subcellular location">
    <subcellularLocation>
        <location evidence="1">Nucleus</location>
    </subcellularLocation>
</comment>
<feature type="region of interest" description="Disordered" evidence="6">
    <location>
        <begin position="205"/>
        <end position="273"/>
    </location>
</feature>
<feature type="region of interest" description="Disordered" evidence="6">
    <location>
        <begin position="1"/>
        <end position="31"/>
    </location>
</feature>
<evidence type="ECO:0000256" key="3">
    <source>
        <dbReference type="ARBA" id="ARBA00023015"/>
    </source>
</evidence>
<evidence type="ECO:0000256" key="4">
    <source>
        <dbReference type="ARBA" id="ARBA00023163"/>
    </source>
</evidence>
<dbReference type="OrthoDB" id="515880at2759"/>
<dbReference type="AlphaFoldDB" id="A0A5B8MMC8"/>
<dbReference type="GO" id="GO:0016592">
    <property type="term" value="C:mediator complex"/>
    <property type="evidence" value="ECO:0007669"/>
    <property type="project" value="InterPro"/>
</dbReference>
<dbReference type="InterPro" id="IPR019258">
    <property type="entry name" value="Mediator_Med4"/>
</dbReference>
<proteinExistence type="inferred from homology"/>
<evidence type="ECO:0000256" key="5">
    <source>
        <dbReference type="ARBA" id="ARBA00023242"/>
    </source>
</evidence>
<evidence type="ECO:0000256" key="2">
    <source>
        <dbReference type="ARBA" id="ARBA00009626"/>
    </source>
</evidence>
<feature type="compositionally biased region" description="Basic and acidic residues" evidence="6">
    <location>
        <begin position="260"/>
        <end position="273"/>
    </location>
</feature>
<comment type="similarity">
    <text evidence="2">Belongs to the Mediator complex subunit 4 family.</text>
</comment>
<evidence type="ECO:0000313" key="8">
    <source>
        <dbReference type="Proteomes" id="UP000316726"/>
    </source>
</evidence>
<evidence type="ECO:0000256" key="6">
    <source>
        <dbReference type="SAM" id="MobiDB-lite"/>
    </source>
</evidence>
<dbReference type="GO" id="GO:0070847">
    <property type="term" value="C:core mediator complex"/>
    <property type="evidence" value="ECO:0007669"/>
    <property type="project" value="TreeGrafter"/>
</dbReference>
<protein>
    <submittedName>
        <fullName evidence="7">Uncharacterized protein</fullName>
    </submittedName>
</protein>
<reference evidence="7 8" key="1">
    <citation type="submission" date="2018-07" db="EMBL/GenBank/DDBJ databases">
        <title>The complete nuclear genome of the prasinophyte Chloropicon primus (CCMP1205).</title>
        <authorList>
            <person name="Pombert J.-F."/>
            <person name="Otis C."/>
            <person name="Turmel M."/>
            <person name="Lemieux C."/>
        </authorList>
    </citation>
    <scope>NUCLEOTIDE SEQUENCE [LARGE SCALE GENOMIC DNA]</scope>
    <source>
        <strain evidence="7 8">CCMP1205</strain>
    </source>
</reference>
<dbReference type="PANTHER" id="PTHR13208:SF2">
    <property type="entry name" value="MEDIATOR OF RNA POLYMERASE II TRANSCRIPTION SUBUNIT 4"/>
    <property type="match status" value="1"/>
</dbReference>
<dbReference type="Proteomes" id="UP000316726">
    <property type="component" value="Chromosome 4"/>
</dbReference>
<feature type="compositionally biased region" description="Low complexity" evidence="6">
    <location>
        <begin position="22"/>
        <end position="31"/>
    </location>
</feature>